<dbReference type="InterPro" id="IPR052898">
    <property type="entry name" value="ACAD10-like"/>
</dbReference>
<dbReference type="RefSeq" id="WP_094435604.1">
    <property type="nucleotide sequence ID" value="NZ_NKDB02000001.1"/>
</dbReference>
<proteinExistence type="predicted"/>
<dbReference type="Proteomes" id="UP000216225">
    <property type="component" value="Unassembled WGS sequence"/>
</dbReference>
<accession>A0A3R7IIA1</accession>
<feature type="domain" description="Aminoglycoside phosphotransferase" evidence="1">
    <location>
        <begin position="29"/>
        <end position="251"/>
    </location>
</feature>
<gene>
    <name evidence="2" type="ORF">CE154_004775</name>
</gene>
<evidence type="ECO:0000259" key="1">
    <source>
        <dbReference type="Pfam" id="PF01636"/>
    </source>
</evidence>
<dbReference type="InterPro" id="IPR041726">
    <property type="entry name" value="ACAD10_11_N"/>
</dbReference>
<dbReference type="Pfam" id="PF01636">
    <property type="entry name" value="APH"/>
    <property type="match status" value="1"/>
</dbReference>
<evidence type="ECO:0000313" key="3">
    <source>
        <dbReference type="Proteomes" id="UP000216225"/>
    </source>
</evidence>
<comment type="caution">
    <text evidence="2">The sequence shown here is derived from an EMBL/GenBank/DDBJ whole genome shotgun (WGS) entry which is preliminary data.</text>
</comment>
<dbReference type="InterPro" id="IPR011009">
    <property type="entry name" value="Kinase-like_dom_sf"/>
</dbReference>
<dbReference type="EMBL" id="NKDB02000001">
    <property type="protein sequence ID" value="RKJ99059.1"/>
    <property type="molecule type" value="Genomic_DNA"/>
</dbReference>
<reference evidence="2 3" key="1">
    <citation type="submission" date="2018-09" db="EMBL/GenBank/DDBJ databases">
        <title>Genome comparison of Alicycliphilus sp. BQ1, a polyurethanolytic bacterium, with its closest phylogenetic relatives Alicycliphilus denitrificans BC and K601, unable to attack polyurethane.</title>
        <authorList>
            <person name="Loza-Tavera H."/>
            <person name="Lozano L."/>
            <person name="Cevallos M."/>
            <person name="Maya-Lucas O."/>
            <person name="Garcia-Mena J."/>
            <person name="Hernandez J."/>
        </authorList>
    </citation>
    <scope>NUCLEOTIDE SEQUENCE [LARGE SCALE GENOMIC DNA]</scope>
    <source>
        <strain evidence="2 3">BQ1</strain>
    </source>
</reference>
<dbReference type="Gene3D" id="3.30.200.20">
    <property type="entry name" value="Phosphorylase Kinase, domain 1"/>
    <property type="match status" value="1"/>
</dbReference>
<dbReference type="PANTHER" id="PTHR47829">
    <property type="entry name" value="HYDROLASE, PUTATIVE (AFU_ORTHOLOGUE AFUA_1G12880)-RELATED"/>
    <property type="match status" value="1"/>
</dbReference>
<organism evidence="2 3">
    <name type="scientific">Alicycliphilus denitrificans</name>
    <dbReference type="NCBI Taxonomy" id="179636"/>
    <lineage>
        <taxon>Bacteria</taxon>
        <taxon>Pseudomonadati</taxon>
        <taxon>Pseudomonadota</taxon>
        <taxon>Betaproteobacteria</taxon>
        <taxon>Burkholderiales</taxon>
        <taxon>Comamonadaceae</taxon>
        <taxon>Alicycliphilus</taxon>
    </lineage>
</organism>
<dbReference type="Gene3D" id="3.90.1200.10">
    <property type="match status" value="1"/>
</dbReference>
<name>A0A3R7IIA1_9BURK</name>
<dbReference type="GO" id="GO:0016740">
    <property type="term" value="F:transferase activity"/>
    <property type="evidence" value="ECO:0007669"/>
    <property type="project" value="UniProtKB-KW"/>
</dbReference>
<dbReference type="AlphaFoldDB" id="A0A3R7IIA1"/>
<evidence type="ECO:0000313" key="2">
    <source>
        <dbReference type="EMBL" id="RKJ99059.1"/>
    </source>
</evidence>
<dbReference type="PANTHER" id="PTHR47829:SF3">
    <property type="entry name" value="AMINOGLYCOSIDE PHOSPHOTRANSFERASE DOMAIN-CONTAINING PROTEIN"/>
    <property type="match status" value="1"/>
</dbReference>
<protein>
    <submittedName>
        <fullName evidence="2">Phosphotransferase family protein</fullName>
    </submittedName>
</protein>
<keyword evidence="2" id="KW-0808">Transferase</keyword>
<dbReference type="CDD" id="cd05154">
    <property type="entry name" value="ACAD10_11_N-like"/>
    <property type="match status" value="1"/>
</dbReference>
<dbReference type="SUPFAM" id="SSF56112">
    <property type="entry name" value="Protein kinase-like (PK-like)"/>
    <property type="match status" value="1"/>
</dbReference>
<sequence length="346" mass="37879">MSGPANPLPVEALGDYLRAQGLAGSAPLDVRVLAGGQSNPTYRITAGEGRDYVLRKKPPGTLVASAHAIDREYRVMKALAGTGVPVPRMLHYCESGELLGTPFYVMEYLAGRVLMDQSLPGMQSAERRAIYREMNRVIAALHQVDYAAAGLADYGKVGNYVGRQIARWSRQCRESTLPLHPAMLRLMDWLPEHLPEGDETTLVHGDYRLDNLVFHPTEPRVIGVLDWELSTLGHPLADLAYQCMAWRIPHTLWRGIGGLDLAALGIPQEAEYIAWYAAATGRDAAGHWDYYLAYNLFRMAAILHGIAQRASDGNAAAEDAVETGAKAGPLAELGWESAQRYMAARG</sequence>
<dbReference type="InterPro" id="IPR002575">
    <property type="entry name" value="Aminoglycoside_PTrfase"/>
</dbReference>